<feature type="domain" description="OmpA-like" evidence="7">
    <location>
        <begin position="141"/>
        <end position="263"/>
    </location>
</feature>
<dbReference type="OrthoDB" id="1149075at2"/>
<evidence type="ECO:0000313" key="8">
    <source>
        <dbReference type="EMBL" id="SDN78194.1"/>
    </source>
</evidence>
<dbReference type="PANTHER" id="PTHR30329:SF21">
    <property type="entry name" value="LIPOPROTEIN YIAD-RELATED"/>
    <property type="match status" value="1"/>
</dbReference>
<proteinExistence type="predicted"/>
<dbReference type="RefSeq" id="WP_084310672.1">
    <property type="nucleotide sequence ID" value="NZ_FNIJ01000005.1"/>
</dbReference>
<dbReference type="Gene3D" id="3.30.1330.60">
    <property type="entry name" value="OmpA-like domain"/>
    <property type="match status" value="1"/>
</dbReference>
<evidence type="ECO:0000256" key="2">
    <source>
        <dbReference type="ARBA" id="ARBA00022729"/>
    </source>
</evidence>
<keyword evidence="4" id="KW-0998">Cell outer membrane</keyword>
<dbReference type="GO" id="GO:0009279">
    <property type="term" value="C:cell outer membrane"/>
    <property type="evidence" value="ECO:0007669"/>
    <property type="project" value="UniProtKB-SubCell"/>
</dbReference>
<keyword evidence="3 5" id="KW-0472">Membrane</keyword>
<evidence type="ECO:0000313" key="9">
    <source>
        <dbReference type="Proteomes" id="UP000242957"/>
    </source>
</evidence>
<reference evidence="9" key="1">
    <citation type="submission" date="2016-10" db="EMBL/GenBank/DDBJ databases">
        <authorList>
            <person name="Varghese N."/>
            <person name="Submissions S."/>
        </authorList>
    </citation>
    <scope>NUCLEOTIDE SEQUENCE [LARGE SCALE GENOMIC DNA]</scope>
    <source>
        <strain evidence="9">JCM 21621</strain>
    </source>
</reference>
<evidence type="ECO:0000256" key="6">
    <source>
        <dbReference type="SAM" id="SignalP"/>
    </source>
</evidence>
<organism evidence="8 9">
    <name type="scientific">Pseudomonas jinjuensis</name>
    <dbReference type="NCBI Taxonomy" id="198616"/>
    <lineage>
        <taxon>Bacteria</taxon>
        <taxon>Pseudomonadati</taxon>
        <taxon>Pseudomonadota</taxon>
        <taxon>Gammaproteobacteria</taxon>
        <taxon>Pseudomonadales</taxon>
        <taxon>Pseudomonadaceae</taxon>
        <taxon>Pseudomonas</taxon>
    </lineage>
</organism>
<dbReference type="STRING" id="198616.SAMN05216193_10565"/>
<dbReference type="InterPro" id="IPR006665">
    <property type="entry name" value="OmpA-like"/>
</dbReference>
<evidence type="ECO:0000256" key="3">
    <source>
        <dbReference type="ARBA" id="ARBA00023136"/>
    </source>
</evidence>
<evidence type="ECO:0000256" key="1">
    <source>
        <dbReference type="ARBA" id="ARBA00004442"/>
    </source>
</evidence>
<keyword evidence="2 6" id="KW-0732">Signal</keyword>
<dbReference type="InterPro" id="IPR006664">
    <property type="entry name" value="OMP_bac"/>
</dbReference>
<dbReference type="Gene3D" id="3.30.1450.10">
    <property type="match status" value="1"/>
</dbReference>
<evidence type="ECO:0000259" key="7">
    <source>
        <dbReference type="PROSITE" id="PS51123"/>
    </source>
</evidence>
<dbReference type="InterPro" id="IPR007450">
    <property type="entry name" value="BamE_dom"/>
</dbReference>
<dbReference type="CDD" id="cd07185">
    <property type="entry name" value="OmpA_C-like"/>
    <property type="match status" value="1"/>
</dbReference>
<dbReference type="PROSITE" id="PS51257">
    <property type="entry name" value="PROKAR_LIPOPROTEIN"/>
    <property type="match status" value="1"/>
</dbReference>
<evidence type="ECO:0000256" key="5">
    <source>
        <dbReference type="PROSITE-ProRule" id="PRU00473"/>
    </source>
</evidence>
<name>A0A1H0E717_9PSED</name>
<dbReference type="SUPFAM" id="SSF103088">
    <property type="entry name" value="OmpA-like"/>
    <property type="match status" value="1"/>
</dbReference>
<dbReference type="Pfam" id="PF00691">
    <property type="entry name" value="OmpA"/>
    <property type="match status" value="1"/>
</dbReference>
<accession>A0A1H0E717</accession>
<dbReference type="InterPro" id="IPR037873">
    <property type="entry name" value="BamE-like"/>
</dbReference>
<dbReference type="InterPro" id="IPR036737">
    <property type="entry name" value="OmpA-like_sf"/>
</dbReference>
<dbReference type="InterPro" id="IPR050330">
    <property type="entry name" value="Bact_OuterMem_StrucFunc"/>
</dbReference>
<keyword evidence="9" id="KW-1185">Reference proteome</keyword>
<dbReference type="AlphaFoldDB" id="A0A1H0E717"/>
<dbReference type="PANTHER" id="PTHR30329">
    <property type="entry name" value="STATOR ELEMENT OF FLAGELLAR MOTOR COMPLEX"/>
    <property type="match status" value="1"/>
</dbReference>
<dbReference type="Proteomes" id="UP000242957">
    <property type="component" value="Unassembled WGS sequence"/>
</dbReference>
<gene>
    <name evidence="8" type="ORF">SAMN05216193_10565</name>
</gene>
<comment type="subcellular location">
    <subcellularLocation>
        <location evidence="1">Cell outer membrane</location>
    </subcellularLocation>
</comment>
<sequence length="263" mass="28586">MFRATRNTLRFAVAAAALATITACTSTVSKVDSQGMTQEPVFPAVSKATRPDGSYVNQENLGKIADGMTKAQIQELIGPPQFKEGMFGVREWDYILKFRQPNGQPDKVCQYKVLFDKDMLARSFHFQPADCLAQAEEPAPARAESLTLSADTTFAFGSAVLSPRGETELGHLADQLATRQVRSIQVTGYTDRIGSQESNLELSRQRAASVRDLLVRRGVPANVISIAGLGAAMPKIECPGPATAHVIECLAPNRRTTLDIVYQ</sequence>
<feature type="signal peptide" evidence="6">
    <location>
        <begin position="1"/>
        <end position="19"/>
    </location>
</feature>
<dbReference type="Pfam" id="PF04355">
    <property type="entry name" value="BamE"/>
    <property type="match status" value="1"/>
</dbReference>
<evidence type="ECO:0000256" key="4">
    <source>
        <dbReference type="ARBA" id="ARBA00023237"/>
    </source>
</evidence>
<dbReference type="PROSITE" id="PS51123">
    <property type="entry name" value="OMPA_2"/>
    <property type="match status" value="1"/>
</dbReference>
<feature type="chain" id="PRO_5017485972" evidence="6">
    <location>
        <begin position="20"/>
        <end position="263"/>
    </location>
</feature>
<dbReference type="EMBL" id="FNIJ01000005">
    <property type="protein sequence ID" value="SDN78194.1"/>
    <property type="molecule type" value="Genomic_DNA"/>
</dbReference>
<dbReference type="PRINTS" id="PR01021">
    <property type="entry name" value="OMPADOMAIN"/>
</dbReference>
<protein>
    <submittedName>
        <fullName evidence="8">OmpA family protein</fullName>
    </submittedName>
</protein>